<keyword evidence="2" id="KW-0472">Membrane</keyword>
<evidence type="ECO:0000256" key="2">
    <source>
        <dbReference type="SAM" id="Phobius"/>
    </source>
</evidence>
<dbReference type="Gene3D" id="3.30.700.10">
    <property type="entry name" value="Glycoprotein, Type 4 Pilin"/>
    <property type="match status" value="1"/>
</dbReference>
<proteinExistence type="predicted"/>
<dbReference type="Proteomes" id="UP000697998">
    <property type="component" value="Unassembled WGS sequence"/>
</dbReference>
<dbReference type="Pfam" id="PF07963">
    <property type="entry name" value="N_methyl"/>
    <property type="match status" value="1"/>
</dbReference>
<reference evidence="3 4" key="1">
    <citation type="submission" date="2020-10" db="EMBL/GenBank/DDBJ databases">
        <title>Connecting structure to function with the recovery of over 1000 high-quality activated sludge metagenome-assembled genomes encoding full-length rRNA genes using long-read sequencing.</title>
        <authorList>
            <person name="Singleton C.M."/>
            <person name="Petriglieri F."/>
            <person name="Kristensen J.M."/>
            <person name="Kirkegaard R.H."/>
            <person name="Michaelsen T.Y."/>
            <person name="Andersen M.H."/>
            <person name="Karst S.M."/>
            <person name="Dueholm M.S."/>
            <person name="Nielsen P.H."/>
            <person name="Albertsen M."/>
        </authorList>
    </citation>
    <scope>NUCLEOTIDE SEQUENCE [LARGE SCALE GENOMIC DNA]</scope>
    <source>
        <strain evidence="3">EsbW_18-Q3-R4-48_BATAC.285</strain>
    </source>
</reference>
<keyword evidence="2" id="KW-0812">Transmembrane</keyword>
<sequence>MVRIRSPQAQHGSLGAVSGRRAGLVGRGFTLIELLVVLSIIALLLTLAVPRYIHSVDVAKEAVLSENLHLVRETIDKFYGDKGRYPESLEELVSERYLRSLPRDPITDSTSTWKIIPPETPEAQGNVYDIKSGAAGNTRDGRPFAEL</sequence>
<dbReference type="PROSITE" id="PS00409">
    <property type="entry name" value="PROKAR_NTER_METHYL"/>
    <property type="match status" value="1"/>
</dbReference>
<protein>
    <submittedName>
        <fullName evidence="3">Prepilin-type N-terminal cleavage/methylation domain-containing protein</fullName>
    </submittedName>
</protein>
<name>A0A935UHA9_9PROT</name>
<keyword evidence="2" id="KW-1133">Transmembrane helix</keyword>
<organism evidence="3 4">
    <name type="scientific">Candidatus Accumulibacter proximus</name>
    <dbReference type="NCBI Taxonomy" id="2954385"/>
    <lineage>
        <taxon>Bacteria</taxon>
        <taxon>Pseudomonadati</taxon>
        <taxon>Pseudomonadota</taxon>
        <taxon>Betaproteobacteria</taxon>
        <taxon>Candidatus Accumulibacter</taxon>
    </lineage>
</organism>
<dbReference type="EMBL" id="JADJMH010000009">
    <property type="protein sequence ID" value="MBK7675293.1"/>
    <property type="molecule type" value="Genomic_DNA"/>
</dbReference>
<feature type="region of interest" description="Disordered" evidence="1">
    <location>
        <begin position="124"/>
        <end position="147"/>
    </location>
</feature>
<dbReference type="NCBIfam" id="TIGR02532">
    <property type="entry name" value="IV_pilin_GFxxxE"/>
    <property type="match status" value="1"/>
</dbReference>
<evidence type="ECO:0000313" key="4">
    <source>
        <dbReference type="Proteomes" id="UP000697998"/>
    </source>
</evidence>
<evidence type="ECO:0000313" key="3">
    <source>
        <dbReference type="EMBL" id="MBK7675293.1"/>
    </source>
</evidence>
<comment type="caution">
    <text evidence="3">The sequence shown here is derived from an EMBL/GenBank/DDBJ whole genome shotgun (WGS) entry which is preliminary data.</text>
</comment>
<dbReference type="SUPFAM" id="SSF54523">
    <property type="entry name" value="Pili subunits"/>
    <property type="match status" value="1"/>
</dbReference>
<dbReference type="AlphaFoldDB" id="A0A935UHA9"/>
<feature type="transmembrane region" description="Helical" evidence="2">
    <location>
        <begin position="28"/>
        <end position="49"/>
    </location>
</feature>
<evidence type="ECO:0000256" key="1">
    <source>
        <dbReference type="SAM" id="MobiDB-lite"/>
    </source>
</evidence>
<accession>A0A935UHA9</accession>
<gene>
    <name evidence="3" type="ORF">IPJ27_11335</name>
</gene>
<dbReference type="InterPro" id="IPR012902">
    <property type="entry name" value="N_methyl_site"/>
</dbReference>
<dbReference type="InterPro" id="IPR045584">
    <property type="entry name" value="Pilin-like"/>
</dbReference>